<dbReference type="Proteomes" id="UP000662914">
    <property type="component" value="Chromosome"/>
</dbReference>
<dbReference type="InterPro" id="IPR029060">
    <property type="entry name" value="PIN-like_dom_sf"/>
</dbReference>
<reference evidence="2" key="1">
    <citation type="journal article" name="DNA Res.">
        <title>The physiological potential of anammox bacteria as revealed by their core genome structure.</title>
        <authorList>
            <person name="Okubo T."/>
            <person name="Toyoda A."/>
            <person name="Fukuhara K."/>
            <person name="Uchiyama I."/>
            <person name="Harigaya Y."/>
            <person name="Kuroiwa M."/>
            <person name="Suzuki T."/>
            <person name="Murakami Y."/>
            <person name="Suwa Y."/>
            <person name="Takami H."/>
        </authorList>
    </citation>
    <scope>NUCLEOTIDE SEQUENCE</scope>
    <source>
        <strain evidence="2">317325-3</strain>
    </source>
</reference>
<dbReference type="Pfam" id="PF01850">
    <property type="entry name" value="PIN"/>
    <property type="match status" value="1"/>
</dbReference>
<feature type="domain" description="PIN" evidence="1">
    <location>
        <begin position="12"/>
        <end position="126"/>
    </location>
</feature>
<dbReference type="AlphaFoldDB" id="A0A809RA53"/>
<dbReference type="SUPFAM" id="SSF88723">
    <property type="entry name" value="PIN domain-like"/>
    <property type="match status" value="1"/>
</dbReference>
<evidence type="ECO:0000259" key="1">
    <source>
        <dbReference type="Pfam" id="PF01850"/>
    </source>
</evidence>
<dbReference type="Gene3D" id="3.40.50.1010">
    <property type="entry name" value="5'-nuclease"/>
    <property type="match status" value="1"/>
</dbReference>
<name>A0A809RA53_9PROT</name>
<dbReference type="InterPro" id="IPR002716">
    <property type="entry name" value="PIN_dom"/>
</dbReference>
<sequence>MARTEKPGLIHLDTHIVCWLYEARIDLLSEPARAAIERGRLFVSPIIDLELQYLHEIGRINKGPSAVLSALSAEIGLALDPQPLEKIVSRARDLHWTRDPFDRLIVASALLAGGRLVTMDTLIRKHCKAALW</sequence>
<dbReference type="EMBL" id="AP021857">
    <property type="protein sequence ID" value="BBO21225.1"/>
    <property type="molecule type" value="Genomic_DNA"/>
</dbReference>
<protein>
    <recommendedName>
        <fullName evidence="1">PIN domain-containing protein</fullName>
    </recommendedName>
</protein>
<accession>A0A809RA53</accession>
<organism evidence="2 3">
    <name type="scientific">Candidatus Desulfobacillus denitrificans</name>
    <dbReference type="NCBI Taxonomy" id="2608985"/>
    <lineage>
        <taxon>Bacteria</taxon>
        <taxon>Pseudomonadati</taxon>
        <taxon>Pseudomonadota</taxon>
        <taxon>Betaproteobacteria</taxon>
        <taxon>Candidatus Desulfobacillus</taxon>
    </lineage>
</organism>
<evidence type="ECO:0000313" key="2">
    <source>
        <dbReference type="EMBL" id="BBO21225.1"/>
    </source>
</evidence>
<evidence type="ECO:0000313" key="3">
    <source>
        <dbReference type="Proteomes" id="UP000662914"/>
    </source>
</evidence>
<dbReference type="KEGG" id="ddz:DSYM_19240"/>
<proteinExistence type="predicted"/>
<gene>
    <name evidence="2" type="ORF">DSYM_19240</name>
</gene>